<protein>
    <submittedName>
        <fullName evidence="3">Uncharacterized protein</fullName>
    </submittedName>
</protein>
<name>A0ABQ9HRM9_9NEOP</name>
<feature type="transmembrane region" description="Helical" evidence="2">
    <location>
        <begin position="20"/>
        <end position="36"/>
    </location>
</feature>
<feature type="region of interest" description="Disordered" evidence="1">
    <location>
        <begin position="218"/>
        <end position="262"/>
    </location>
</feature>
<keyword evidence="2" id="KW-0812">Transmembrane</keyword>
<keyword evidence="2" id="KW-0472">Membrane</keyword>
<organism evidence="3 4">
    <name type="scientific">Dryococelus australis</name>
    <dbReference type="NCBI Taxonomy" id="614101"/>
    <lineage>
        <taxon>Eukaryota</taxon>
        <taxon>Metazoa</taxon>
        <taxon>Ecdysozoa</taxon>
        <taxon>Arthropoda</taxon>
        <taxon>Hexapoda</taxon>
        <taxon>Insecta</taxon>
        <taxon>Pterygota</taxon>
        <taxon>Neoptera</taxon>
        <taxon>Polyneoptera</taxon>
        <taxon>Phasmatodea</taxon>
        <taxon>Verophasmatodea</taxon>
        <taxon>Anareolatae</taxon>
        <taxon>Phasmatidae</taxon>
        <taxon>Eurycanthinae</taxon>
        <taxon>Dryococelus</taxon>
    </lineage>
</organism>
<dbReference type="Proteomes" id="UP001159363">
    <property type="component" value="Chromosome X"/>
</dbReference>
<proteinExistence type="predicted"/>
<keyword evidence="4" id="KW-1185">Reference proteome</keyword>
<evidence type="ECO:0000256" key="1">
    <source>
        <dbReference type="SAM" id="MobiDB-lite"/>
    </source>
</evidence>
<evidence type="ECO:0000313" key="3">
    <source>
        <dbReference type="EMBL" id="KAJ8886523.1"/>
    </source>
</evidence>
<comment type="caution">
    <text evidence="3">The sequence shown here is derived from an EMBL/GenBank/DDBJ whole genome shotgun (WGS) entry which is preliminary data.</text>
</comment>
<feature type="compositionally biased region" description="Polar residues" evidence="1">
    <location>
        <begin position="246"/>
        <end position="261"/>
    </location>
</feature>
<keyword evidence="2" id="KW-1133">Transmembrane helix</keyword>
<accession>A0ABQ9HRM9</accession>
<evidence type="ECO:0000256" key="2">
    <source>
        <dbReference type="SAM" id="Phobius"/>
    </source>
</evidence>
<feature type="compositionally biased region" description="Pro residues" evidence="1">
    <location>
        <begin position="218"/>
        <end position="228"/>
    </location>
</feature>
<gene>
    <name evidence="3" type="ORF">PR048_012734</name>
</gene>
<dbReference type="EMBL" id="JARBHB010000004">
    <property type="protein sequence ID" value="KAJ8886523.1"/>
    <property type="molecule type" value="Genomic_DNA"/>
</dbReference>
<evidence type="ECO:0000313" key="4">
    <source>
        <dbReference type="Proteomes" id="UP001159363"/>
    </source>
</evidence>
<sequence length="446" mass="50097">MSGKTRVARKLTTSGPLPAFCFWPAISVAVAVMHLYCFNLRLDCCLGGVSEKGLTSFGVRLGTMKLVPERVVGVQLGPGETKCPTNRCPNHHTSFVESDFRNDPCWRKGISSCTYDSQQGNKFLTLPGSRKSHLLATIFTNNFLTTEDSGDLSFIQIITVICRRKWWPDVKVNVEWCNLKLRSHDTMVPAIWYNTSVYIKTTLEADVSPTPLVTCIPSPHPAIDPSPAPTSQVKGRVPRSRPHNMTKMSANTSQKAQSNNRNRIRLERAFQKQSSDSHKTPYDRVKRCRERKKHFKASERVNPTNSGQPIPARCLMPEAARWKYGQAANYWPTVSGLQWLDVVTIPDLRLDVAMMLGLHRLDVFTMPGLRCLDVATKLGLRRMGVITMLGLRRIGVITMLGLRRLHVVTIQGLRWLDVVTLPGVRRLDVATMPSLRRLDVVTMPGL</sequence>
<reference evidence="3 4" key="1">
    <citation type="submission" date="2023-02" db="EMBL/GenBank/DDBJ databases">
        <title>LHISI_Scaffold_Assembly.</title>
        <authorList>
            <person name="Stuart O.P."/>
            <person name="Cleave R."/>
            <person name="Magrath M.J.L."/>
            <person name="Mikheyev A.S."/>
        </authorList>
    </citation>
    <scope>NUCLEOTIDE SEQUENCE [LARGE SCALE GENOMIC DNA]</scope>
    <source>
        <strain evidence="3">Daus_M_001</strain>
        <tissue evidence="3">Leg muscle</tissue>
    </source>
</reference>